<dbReference type="InterPro" id="IPR011260">
    <property type="entry name" value="RNAP_asu_C"/>
</dbReference>
<dbReference type="Pfam" id="PF01193">
    <property type="entry name" value="RNA_pol_L"/>
    <property type="match status" value="1"/>
</dbReference>
<dbReference type="InterPro" id="IPR036643">
    <property type="entry name" value="RNApol_insert_sf"/>
</dbReference>
<dbReference type="GO" id="GO:0003899">
    <property type="term" value="F:DNA-directed RNA polymerase activity"/>
    <property type="evidence" value="ECO:0007669"/>
    <property type="project" value="UniProtKB-EC"/>
</dbReference>
<evidence type="ECO:0000256" key="7">
    <source>
        <dbReference type="ARBA" id="ARBA00023163"/>
    </source>
</evidence>
<keyword evidence="5" id="KW-0808">Transferase</keyword>
<feature type="domain" description="DNA-directed RNA polymerase RpoA/D/Rpb3-type" evidence="10">
    <location>
        <begin position="24"/>
        <end position="309"/>
    </location>
</feature>
<proteinExistence type="inferred from homology"/>
<comment type="catalytic activity">
    <reaction evidence="9">
        <text>RNA(n) + a ribonucleoside 5'-triphosphate = RNA(n+1) + diphosphate</text>
        <dbReference type="Rhea" id="RHEA:21248"/>
        <dbReference type="Rhea" id="RHEA-COMP:14527"/>
        <dbReference type="Rhea" id="RHEA-COMP:17342"/>
        <dbReference type="ChEBI" id="CHEBI:33019"/>
        <dbReference type="ChEBI" id="CHEBI:61557"/>
        <dbReference type="ChEBI" id="CHEBI:140395"/>
        <dbReference type="EC" id="2.7.7.6"/>
    </reaction>
</comment>
<evidence type="ECO:0000256" key="5">
    <source>
        <dbReference type="ARBA" id="ARBA00022679"/>
    </source>
</evidence>
<evidence type="ECO:0000256" key="1">
    <source>
        <dbReference type="ARBA" id="ARBA00004026"/>
    </source>
</evidence>
<dbReference type="GO" id="GO:0003677">
    <property type="term" value="F:DNA binding"/>
    <property type="evidence" value="ECO:0007669"/>
    <property type="project" value="InterPro"/>
</dbReference>
<dbReference type="InterPro" id="IPR036603">
    <property type="entry name" value="RBP11-like"/>
</dbReference>
<dbReference type="Gene3D" id="3.30.1360.10">
    <property type="entry name" value="RNA polymerase, RBP11-like subunit"/>
    <property type="match status" value="2"/>
</dbReference>
<dbReference type="GO" id="GO:0006351">
    <property type="term" value="P:DNA-templated transcription"/>
    <property type="evidence" value="ECO:0007669"/>
    <property type="project" value="InterPro"/>
</dbReference>
<dbReference type="AlphaFoldDB" id="A0A2H4FBZ0"/>
<dbReference type="InterPro" id="IPR011262">
    <property type="entry name" value="DNA-dir_RNA_pol_insert"/>
</dbReference>
<keyword evidence="4" id="KW-0240">DNA-directed RNA polymerase</keyword>
<dbReference type="EC" id="2.7.7.6" evidence="3"/>
<dbReference type="Pfam" id="PF03118">
    <property type="entry name" value="RNA_pol_A_CTD"/>
    <property type="match status" value="1"/>
</dbReference>
<name>A0A2H4FBZ0_9CHLO</name>
<dbReference type="GeneID" id="35447918"/>
<evidence type="ECO:0000256" key="3">
    <source>
        <dbReference type="ARBA" id="ARBA00012418"/>
    </source>
</evidence>
<dbReference type="GO" id="GO:0000428">
    <property type="term" value="C:DNA-directed RNA polymerase complex"/>
    <property type="evidence" value="ECO:0007669"/>
    <property type="project" value="UniProtKB-KW"/>
</dbReference>
<evidence type="ECO:0000256" key="8">
    <source>
        <dbReference type="ARBA" id="ARBA00031776"/>
    </source>
</evidence>
<dbReference type="SMART" id="SM00662">
    <property type="entry name" value="RPOLD"/>
    <property type="match status" value="1"/>
</dbReference>
<dbReference type="SUPFAM" id="SSF55257">
    <property type="entry name" value="RBP11-like subunits of RNA polymerase"/>
    <property type="match status" value="1"/>
</dbReference>
<gene>
    <name evidence="11" type="primary">rpoA</name>
</gene>
<keyword evidence="6" id="KW-0548">Nucleotidyltransferase</keyword>
<dbReference type="Gene3D" id="1.10.150.20">
    <property type="entry name" value="5' to 3' exonuclease, C-terminal subdomain"/>
    <property type="match status" value="1"/>
</dbReference>
<keyword evidence="11" id="KW-0150">Chloroplast</keyword>
<dbReference type="CDD" id="cd06928">
    <property type="entry name" value="RNAP_alpha_NTD"/>
    <property type="match status" value="1"/>
</dbReference>
<dbReference type="GO" id="GO:0046983">
    <property type="term" value="F:protein dimerization activity"/>
    <property type="evidence" value="ECO:0007669"/>
    <property type="project" value="InterPro"/>
</dbReference>
<dbReference type="EMBL" id="KU847995">
    <property type="protein sequence ID" value="AOS53103.1"/>
    <property type="molecule type" value="Genomic_DNA"/>
</dbReference>
<dbReference type="Pfam" id="PF01000">
    <property type="entry name" value="RNA_pol_A_bac"/>
    <property type="match status" value="1"/>
</dbReference>
<organism evidence="11">
    <name type="scientific">Pectinodesmus pectinatus</name>
    <dbReference type="NCBI Taxonomy" id="91197"/>
    <lineage>
        <taxon>Eukaryota</taxon>
        <taxon>Viridiplantae</taxon>
        <taxon>Chlorophyta</taxon>
        <taxon>core chlorophytes</taxon>
        <taxon>Chlorophyceae</taxon>
        <taxon>CS clade</taxon>
        <taxon>Sphaeropleales</taxon>
        <taxon>Scenedesmaceae</taxon>
        <taxon>Pectinodesmus</taxon>
    </lineage>
</organism>
<evidence type="ECO:0000256" key="4">
    <source>
        <dbReference type="ARBA" id="ARBA00022478"/>
    </source>
</evidence>
<reference evidence="11" key="1">
    <citation type="submission" date="2016-02" db="EMBL/GenBank/DDBJ databases">
        <authorList>
            <person name="Wen L."/>
            <person name="He K."/>
            <person name="Yang H."/>
        </authorList>
    </citation>
    <scope>NUCLEOTIDE SEQUENCE</scope>
</reference>
<dbReference type="GO" id="GO:0005737">
    <property type="term" value="C:cytoplasm"/>
    <property type="evidence" value="ECO:0007669"/>
    <property type="project" value="UniProtKB-ARBA"/>
</dbReference>
<comment type="similarity">
    <text evidence="2">Belongs to the RNA polymerase alpha chain family.</text>
</comment>
<keyword evidence="11" id="KW-0934">Plastid</keyword>
<dbReference type="Gene3D" id="2.170.120.12">
    <property type="entry name" value="DNA-directed RNA polymerase, insert domain"/>
    <property type="match status" value="1"/>
</dbReference>
<keyword evidence="7" id="KW-0804">Transcription</keyword>
<evidence type="ECO:0000256" key="6">
    <source>
        <dbReference type="ARBA" id="ARBA00022695"/>
    </source>
</evidence>
<evidence type="ECO:0000256" key="9">
    <source>
        <dbReference type="ARBA" id="ARBA00048552"/>
    </source>
</evidence>
<dbReference type="InterPro" id="IPR011263">
    <property type="entry name" value="DNA-dir_RNA_pol_RpoA/D/Rpb3"/>
</dbReference>
<evidence type="ECO:0000256" key="2">
    <source>
        <dbReference type="ARBA" id="ARBA00007123"/>
    </source>
</evidence>
<protein>
    <recommendedName>
        <fullName evidence="3">DNA-directed RNA polymerase</fullName>
        <ecNumber evidence="3">2.7.7.6</ecNumber>
    </recommendedName>
    <alternativeName>
        <fullName evidence="8">Plastid-encoded RNA polymerase subunit alpha</fullName>
    </alternativeName>
</protein>
<comment type="function">
    <text evidence="1">DNA-dependent RNA polymerase catalyzes the transcription of DNA into RNA using the four ribonucleoside triphosphates as substrates.</text>
</comment>
<sequence>MNEKRGDFFLSCKECVLENPRNFYGSFSLGPFKNSQSLTVANALRRTLLSEIHGIAITHVEIEGATHEYTTLVGVRESILDILLNFKHIVLKTMSPFKKPVYGYLNVRGPGIIRASDLKLPPTIQIVDPDQYIATLNENGKLFLKLTISDFKNSQKNEENFEGFLNIPKSKSSENFMRKKFTNRKIGNKAESFQNFENKKRILFEELYSKNKSIVDEKKFNNLNSEETKISVASNNKNKNTLWVDPLFNPILKVNYAIETVEPVQKNVPNQILFIELWTNGSIHPRKAFYQTLLYLKTMFDKLDSMRFLNYQFTNYVLDSQETKNKFLKSFEYDYGFYNLVEEKKNSSVSTEIFLPVEIQQVENDYVVDLINASNDPWENISLEKLNLPYRVQKILEKNNCFVVGDLLKLTPKELKTFPGIGSFCFSTIIKSLKKYGLKFKNEK</sequence>
<geneLocation type="chloroplast" evidence="11"/>
<dbReference type="SUPFAM" id="SSF47789">
    <property type="entry name" value="C-terminal domain of RNA polymerase alpha subunit"/>
    <property type="match status" value="1"/>
</dbReference>
<evidence type="ECO:0000313" key="11">
    <source>
        <dbReference type="EMBL" id="AOS53103.1"/>
    </source>
</evidence>
<dbReference type="SUPFAM" id="SSF56553">
    <property type="entry name" value="Insert subdomain of RNA polymerase alpha subunit"/>
    <property type="match status" value="1"/>
</dbReference>
<accession>A0A2H4FBZ0</accession>
<evidence type="ECO:0000259" key="10">
    <source>
        <dbReference type="SMART" id="SM00662"/>
    </source>
</evidence>
<dbReference type="RefSeq" id="YP_009450228.1">
    <property type="nucleotide sequence ID" value="NC_036668.1"/>
</dbReference>